<protein>
    <recommendedName>
        <fullName evidence="1">DUF3597 domain-containing protein</fullName>
    </recommendedName>
</protein>
<proteinExistence type="predicted"/>
<feature type="domain" description="DUF3597" evidence="1">
    <location>
        <begin position="3"/>
        <end position="82"/>
    </location>
</feature>
<dbReference type="Proteomes" id="UP000494115">
    <property type="component" value="Unassembled WGS sequence"/>
</dbReference>
<sequence length="87" mass="9733">MPTVDVEAVLTRKQEGNSQQLNWRTSIVDLLKLLELDSSLNARKQLASELHYTGNTEDCAAMNVWLHREVMQKLAENGGKVPEGLKA</sequence>
<keyword evidence="3" id="KW-1185">Reference proteome</keyword>
<evidence type="ECO:0000259" key="1">
    <source>
        <dbReference type="Pfam" id="PF12200"/>
    </source>
</evidence>
<dbReference type="AlphaFoldDB" id="A0A6S7CBP9"/>
<accession>A0A6S7CBP9</accession>
<reference evidence="2 3" key="1">
    <citation type="submission" date="2020-04" db="EMBL/GenBank/DDBJ databases">
        <authorList>
            <person name="De Canck E."/>
        </authorList>
    </citation>
    <scope>NUCLEOTIDE SEQUENCE [LARGE SCALE GENOMIC DNA]</scope>
    <source>
        <strain evidence="2 3">LMG 28138</strain>
    </source>
</reference>
<dbReference type="EMBL" id="CADIKM010000073">
    <property type="protein sequence ID" value="CAB3805569.1"/>
    <property type="molecule type" value="Genomic_DNA"/>
</dbReference>
<evidence type="ECO:0000313" key="2">
    <source>
        <dbReference type="EMBL" id="CAB3805569.1"/>
    </source>
</evidence>
<gene>
    <name evidence="2" type="ORF">LMG28138_05682</name>
</gene>
<dbReference type="SUPFAM" id="SSF158634">
    <property type="entry name" value="RPA2825-like"/>
    <property type="match status" value="1"/>
</dbReference>
<name>A0A6S7CBP9_9BURK</name>
<organism evidence="2 3">
    <name type="scientific">Pararobbsia alpina</name>
    <dbReference type="NCBI Taxonomy" id="621374"/>
    <lineage>
        <taxon>Bacteria</taxon>
        <taxon>Pseudomonadati</taxon>
        <taxon>Pseudomonadota</taxon>
        <taxon>Betaproteobacteria</taxon>
        <taxon>Burkholderiales</taxon>
        <taxon>Burkholderiaceae</taxon>
        <taxon>Pararobbsia</taxon>
    </lineage>
</organism>
<dbReference type="InterPro" id="IPR022016">
    <property type="entry name" value="DUF3597"/>
</dbReference>
<evidence type="ECO:0000313" key="3">
    <source>
        <dbReference type="Proteomes" id="UP000494115"/>
    </source>
</evidence>
<dbReference type="Pfam" id="PF12200">
    <property type="entry name" value="DUF3597"/>
    <property type="match status" value="1"/>
</dbReference>